<feature type="domain" description="ABC-2 type transporter transmembrane" evidence="6">
    <location>
        <begin position="21"/>
        <end position="455"/>
    </location>
</feature>
<feature type="transmembrane region" description="Helical" evidence="5">
    <location>
        <begin position="300"/>
        <end position="329"/>
    </location>
</feature>
<dbReference type="GO" id="GO:0140359">
    <property type="term" value="F:ABC-type transporter activity"/>
    <property type="evidence" value="ECO:0007669"/>
    <property type="project" value="InterPro"/>
</dbReference>
<feature type="transmembrane region" description="Helical" evidence="5">
    <location>
        <begin position="383"/>
        <end position="402"/>
    </location>
</feature>
<dbReference type="PANTHER" id="PTHR43471">
    <property type="entry name" value="ABC TRANSPORTER PERMEASE"/>
    <property type="match status" value="1"/>
</dbReference>
<dbReference type="GO" id="GO:0016020">
    <property type="term" value="C:membrane"/>
    <property type="evidence" value="ECO:0007669"/>
    <property type="project" value="UniProtKB-SubCell"/>
</dbReference>
<evidence type="ECO:0000259" key="6">
    <source>
        <dbReference type="Pfam" id="PF12698"/>
    </source>
</evidence>
<comment type="subcellular location">
    <subcellularLocation>
        <location evidence="1">Membrane</location>
        <topology evidence="1">Multi-pass membrane protein</topology>
    </subcellularLocation>
</comment>
<protein>
    <recommendedName>
        <fullName evidence="6">ABC-2 type transporter transmembrane domain-containing protein</fullName>
    </recommendedName>
</protein>
<evidence type="ECO:0000256" key="1">
    <source>
        <dbReference type="ARBA" id="ARBA00004141"/>
    </source>
</evidence>
<keyword evidence="2 5" id="KW-0812">Transmembrane</keyword>
<proteinExistence type="predicted"/>
<accession>A0A3B0R3I0</accession>
<sequence>MRHIYLIARREYLSYVATVGFWVSLGMIPVFLLLGMALPGFLDRASPVRNFVVIDQSTQYSAAIERSFASDKMEMVAEVIDALISVEGETSELLTAKQAILDGRSESEVAALLGPQRQIALSAVRANFRMVDAPAQTIEQLRPFLLEEQALDFEIDGKAQYLHAAIFVEPSQDGAVTLKYWSTNVNENRLRRQVRNAVRDQMRINGFAKAGVDLKLVSQIAELAPVVTSLSPEKAADNAEITSEDRLPFFMAVMFAFVLWSVVFSVANMLLTSVIEEKSNKILDSLLCAAPLRSVLMGKLFGVAAVSFTLLAGWAFAALISAALAGSVIGDVGGKMGGVLSAATDPGLLIPFFGYFVFGYLMFGSVFLALGSLCESLQEAQTLMTPMIFLMMVPMMALMFAMQDPESPILAILSWIPLFTPYIMMARLPTDPPLIEIIGTTLLMVASTALVLLAASKVFRAGAMQQAGADYFKKMLSKWLPSKNKAA</sequence>
<evidence type="ECO:0000256" key="4">
    <source>
        <dbReference type="ARBA" id="ARBA00023136"/>
    </source>
</evidence>
<dbReference type="EMBL" id="UOEE01000015">
    <property type="protein sequence ID" value="VAV86859.1"/>
    <property type="molecule type" value="Genomic_DNA"/>
</dbReference>
<dbReference type="AlphaFoldDB" id="A0A3B0R3I0"/>
<feature type="transmembrane region" description="Helical" evidence="5">
    <location>
        <begin position="12"/>
        <end position="42"/>
    </location>
</feature>
<evidence type="ECO:0000256" key="5">
    <source>
        <dbReference type="SAM" id="Phobius"/>
    </source>
</evidence>
<dbReference type="Pfam" id="PF12698">
    <property type="entry name" value="ABC2_membrane_3"/>
    <property type="match status" value="1"/>
</dbReference>
<name>A0A3B0R3I0_9ZZZZ</name>
<reference evidence="7" key="1">
    <citation type="submission" date="2018-06" db="EMBL/GenBank/DDBJ databases">
        <authorList>
            <person name="Zhirakovskaya E."/>
        </authorList>
    </citation>
    <scope>NUCLEOTIDE SEQUENCE</scope>
</reference>
<feature type="transmembrane region" description="Helical" evidence="5">
    <location>
        <begin position="437"/>
        <end position="455"/>
    </location>
</feature>
<evidence type="ECO:0000256" key="3">
    <source>
        <dbReference type="ARBA" id="ARBA00022989"/>
    </source>
</evidence>
<keyword evidence="4 5" id="KW-0472">Membrane</keyword>
<feature type="transmembrane region" description="Helical" evidence="5">
    <location>
        <begin position="249"/>
        <end position="271"/>
    </location>
</feature>
<dbReference type="PANTHER" id="PTHR43471:SF3">
    <property type="entry name" value="ABC TRANSPORTER PERMEASE PROTEIN NATB"/>
    <property type="match status" value="1"/>
</dbReference>
<feature type="transmembrane region" description="Helical" evidence="5">
    <location>
        <begin position="349"/>
        <end position="371"/>
    </location>
</feature>
<dbReference type="InterPro" id="IPR013525">
    <property type="entry name" value="ABC2_TM"/>
</dbReference>
<evidence type="ECO:0000256" key="2">
    <source>
        <dbReference type="ARBA" id="ARBA00022692"/>
    </source>
</evidence>
<gene>
    <name evidence="7" type="ORF">MNBD_ALPHA06-901</name>
</gene>
<organism evidence="7">
    <name type="scientific">hydrothermal vent metagenome</name>
    <dbReference type="NCBI Taxonomy" id="652676"/>
    <lineage>
        <taxon>unclassified sequences</taxon>
        <taxon>metagenomes</taxon>
        <taxon>ecological metagenomes</taxon>
    </lineage>
</organism>
<keyword evidence="3 5" id="KW-1133">Transmembrane helix</keyword>
<evidence type="ECO:0000313" key="7">
    <source>
        <dbReference type="EMBL" id="VAV86859.1"/>
    </source>
</evidence>